<dbReference type="InterPro" id="IPR002549">
    <property type="entry name" value="AI-2E-like"/>
</dbReference>
<keyword evidence="3 6" id="KW-0812">Transmembrane</keyword>
<keyword evidence="5 6" id="KW-0472">Membrane</keyword>
<feature type="transmembrane region" description="Helical" evidence="6">
    <location>
        <begin position="60"/>
        <end position="80"/>
    </location>
</feature>
<keyword evidence="4 6" id="KW-1133">Transmembrane helix</keyword>
<proteinExistence type="inferred from homology"/>
<reference evidence="7 8" key="1">
    <citation type="journal article" date="2019" name="Int. J. Syst. Evol. Microbiol.">
        <title>The Global Catalogue of Microorganisms (GCM) 10K type strain sequencing project: providing services to taxonomists for standard genome sequencing and annotation.</title>
        <authorList>
            <consortium name="The Broad Institute Genomics Platform"/>
            <consortium name="The Broad Institute Genome Sequencing Center for Infectious Disease"/>
            <person name="Wu L."/>
            <person name="Ma J."/>
        </authorList>
    </citation>
    <scope>NUCLEOTIDE SEQUENCE [LARGE SCALE GENOMIC DNA]</scope>
    <source>
        <strain evidence="7 8">DT31</strain>
    </source>
</reference>
<dbReference type="PROSITE" id="PS51318">
    <property type="entry name" value="TAT"/>
    <property type="match status" value="1"/>
</dbReference>
<comment type="caution">
    <text evidence="7">The sequence shown here is derived from an EMBL/GenBank/DDBJ whole genome shotgun (WGS) entry which is preliminary data.</text>
</comment>
<evidence type="ECO:0000256" key="2">
    <source>
        <dbReference type="ARBA" id="ARBA00009773"/>
    </source>
</evidence>
<dbReference type="InterPro" id="IPR006311">
    <property type="entry name" value="TAT_signal"/>
</dbReference>
<keyword evidence="8" id="KW-1185">Reference proteome</keyword>
<evidence type="ECO:0000256" key="3">
    <source>
        <dbReference type="ARBA" id="ARBA00022692"/>
    </source>
</evidence>
<feature type="transmembrane region" description="Helical" evidence="6">
    <location>
        <begin position="252"/>
        <end position="269"/>
    </location>
</feature>
<protein>
    <submittedName>
        <fullName evidence="7">AI-2E family transporter</fullName>
    </submittedName>
</protein>
<comment type="similarity">
    <text evidence="2">Belongs to the autoinducer-2 exporter (AI-2E) (TC 2.A.86) family.</text>
</comment>
<dbReference type="RefSeq" id="WP_284030496.1">
    <property type="nucleotide sequence ID" value="NZ_CP126154.1"/>
</dbReference>
<gene>
    <name evidence="7" type="ORF">ACFQL9_07985</name>
</gene>
<evidence type="ECO:0000256" key="1">
    <source>
        <dbReference type="ARBA" id="ARBA00004141"/>
    </source>
</evidence>
<dbReference type="EMBL" id="JBHTAH010000005">
    <property type="protein sequence ID" value="MFC7069577.1"/>
    <property type="molecule type" value="Genomic_DNA"/>
</dbReference>
<organism evidence="7 8">
    <name type="scientific">Halobaculum lipolyticum</name>
    <dbReference type="NCBI Taxonomy" id="3032001"/>
    <lineage>
        <taxon>Archaea</taxon>
        <taxon>Methanobacteriati</taxon>
        <taxon>Methanobacteriota</taxon>
        <taxon>Stenosarchaea group</taxon>
        <taxon>Halobacteria</taxon>
        <taxon>Halobacteriales</taxon>
        <taxon>Haloferacaceae</taxon>
        <taxon>Halobaculum</taxon>
    </lineage>
</organism>
<evidence type="ECO:0000256" key="5">
    <source>
        <dbReference type="ARBA" id="ARBA00023136"/>
    </source>
</evidence>
<accession>A0ABD5W8Q5</accession>
<feature type="transmembrane region" description="Helical" evidence="6">
    <location>
        <begin position="140"/>
        <end position="165"/>
    </location>
</feature>
<evidence type="ECO:0000256" key="6">
    <source>
        <dbReference type="SAM" id="Phobius"/>
    </source>
</evidence>
<evidence type="ECO:0000313" key="7">
    <source>
        <dbReference type="EMBL" id="MFC7069577.1"/>
    </source>
</evidence>
<dbReference type="PANTHER" id="PTHR21716:SF4">
    <property type="entry name" value="TRANSMEMBRANE PROTEIN 245"/>
    <property type="match status" value="1"/>
</dbReference>
<dbReference type="AlphaFoldDB" id="A0ABD5W8Q5"/>
<comment type="subcellular location">
    <subcellularLocation>
        <location evidence="1">Membrane</location>
        <topology evidence="1">Multi-pass membrane protein</topology>
    </subcellularLocation>
</comment>
<dbReference type="GO" id="GO:0016020">
    <property type="term" value="C:membrane"/>
    <property type="evidence" value="ECO:0007669"/>
    <property type="project" value="UniProtKB-SubCell"/>
</dbReference>
<evidence type="ECO:0000313" key="8">
    <source>
        <dbReference type="Proteomes" id="UP001596461"/>
    </source>
</evidence>
<name>A0ABD5W8Q5_9EURY</name>
<feature type="transmembrane region" description="Helical" evidence="6">
    <location>
        <begin position="217"/>
        <end position="240"/>
    </location>
</feature>
<evidence type="ECO:0000256" key="4">
    <source>
        <dbReference type="ARBA" id="ARBA00022989"/>
    </source>
</evidence>
<feature type="transmembrane region" description="Helical" evidence="6">
    <location>
        <begin position="6"/>
        <end position="39"/>
    </location>
</feature>
<dbReference type="PANTHER" id="PTHR21716">
    <property type="entry name" value="TRANSMEMBRANE PROTEIN"/>
    <property type="match status" value="1"/>
</dbReference>
<sequence length="332" mass="34328">MTPQRRFLLVLAAVVALVAGLVVAPLAQYVAFAILLAYVLHPIHRRLATRVGDRVSAVTLLLVSGSAVVVPVALVIAIAVRELDRLRGALVDDGLDLGALEALAAAGGVDLRGELTAVARRVFDAGLGTMLELFGGLSDALIGVTVLLFVVYYLLVDGTTLVAWIERAAPLSPATTASLRRDLDRIAWGVIVGNVAIAVVQGLLTGLVFALVGVPNVVFWVVVTTLLSLLPLIGASVVWLPMAVFLFVSGRPVDAAVVFVLGAGVISLSDNYLRPVLTGHEAHVSPGLMVVGIFGGVLAFGFVGLFVGPIVLAFGKALVEALVDDATPTAAG</sequence>
<feature type="transmembrane region" description="Helical" evidence="6">
    <location>
        <begin position="186"/>
        <end position="211"/>
    </location>
</feature>
<dbReference type="Proteomes" id="UP001596461">
    <property type="component" value="Unassembled WGS sequence"/>
</dbReference>
<dbReference type="GeneID" id="81125329"/>
<dbReference type="Pfam" id="PF01594">
    <property type="entry name" value="AI-2E_transport"/>
    <property type="match status" value="1"/>
</dbReference>
<feature type="transmembrane region" description="Helical" evidence="6">
    <location>
        <begin position="289"/>
        <end position="314"/>
    </location>
</feature>